<dbReference type="AlphaFoldDB" id="A0A8T3DN24"/>
<dbReference type="InterPro" id="IPR040131">
    <property type="entry name" value="MnmG_N"/>
</dbReference>
<organism evidence="7 8">
    <name type="scientific">Albula goreensis</name>
    <dbReference type="NCBI Taxonomy" id="1534307"/>
    <lineage>
        <taxon>Eukaryota</taxon>
        <taxon>Metazoa</taxon>
        <taxon>Chordata</taxon>
        <taxon>Craniata</taxon>
        <taxon>Vertebrata</taxon>
        <taxon>Euteleostomi</taxon>
        <taxon>Actinopterygii</taxon>
        <taxon>Neopterygii</taxon>
        <taxon>Teleostei</taxon>
        <taxon>Albuliformes</taxon>
        <taxon>Albulidae</taxon>
        <taxon>Albula</taxon>
    </lineage>
</organism>
<dbReference type="OrthoDB" id="3329at2759"/>
<proteinExistence type="inferred from homology"/>
<dbReference type="PANTHER" id="PTHR11806">
    <property type="entry name" value="GLUCOSE INHIBITED DIVISION PROTEIN A"/>
    <property type="match status" value="1"/>
</dbReference>
<keyword evidence="3" id="KW-0285">Flavoprotein</keyword>
<dbReference type="PRINTS" id="PR00411">
    <property type="entry name" value="PNDRDTASEI"/>
</dbReference>
<dbReference type="GO" id="GO:0005829">
    <property type="term" value="C:cytosol"/>
    <property type="evidence" value="ECO:0007669"/>
    <property type="project" value="TreeGrafter"/>
</dbReference>
<dbReference type="SMART" id="SM01228">
    <property type="entry name" value="GIDA_assoc_3"/>
    <property type="match status" value="1"/>
</dbReference>
<dbReference type="InterPro" id="IPR044920">
    <property type="entry name" value="MnmG_C_subdom_sf"/>
</dbReference>
<evidence type="ECO:0000256" key="1">
    <source>
        <dbReference type="ARBA" id="ARBA00001974"/>
    </source>
</evidence>
<feature type="domain" description="tRNA uridine 5-carboxymethylaminomethyl modification enzyme C-terminal subdomain" evidence="6">
    <location>
        <begin position="597"/>
        <end position="669"/>
    </location>
</feature>
<dbReference type="InterPro" id="IPR002218">
    <property type="entry name" value="MnmG-rel"/>
</dbReference>
<evidence type="ECO:0000259" key="6">
    <source>
        <dbReference type="SMART" id="SM01228"/>
    </source>
</evidence>
<dbReference type="InterPro" id="IPR047001">
    <property type="entry name" value="MnmG_C_subdom"/>
</dbReference>
<dbReference type="Pfam" id="PF13932">
    <property type="entry name" value="SAM_GIDA_C"/>
    <property type="match status" value="1"/>
</dbReference>
<dbReference type="FunFam" id="3.50.50.60:FF:000002">
    <property type="entry name" value="tRNA uridine 5-carboxymethylaminomethyl modification enzyme MnmG"/>
    <property type="match status" value="1"/>
</dbReference>
<dbReference type="Pfam" id="PF21680">
    <property type="entry name" value="GIDA_C_1st"/>
    <property type="match status" value="1"/>
</dbReference>
<dbReference type="GO" id="GO:0070899">
    <property type="term" value="P:mitochondrial tRNA wobble uridine modification"/>
    <property type="evidence" value="ECO:0007669"/>
    <property type="project" value="UniProtKB-ARBA"/>
</dbReference>
<dbReference type="Gene3D" id="3.50.50.60">
    <property type="entry name" value="FAD/NAD(P)-binding domain"/>
    <property type="match status" value="2"/>
</dbReference>
<dbReference type="GO" id="GO:0030488">
    <property type="term" value="P:tRNA methylation"/>
    <property type="evidence" value="ECO:0007669"/>
    <property type="project" value="TreeGrafter"/>
</dbReference>
<dbReference type="InterPro" id="IPR049312">
    <property type="entry name" value="GIDA_C_N"/>
</dbReference>
<dbReference type="SUPFAM" id="SSF51905">
    <property type="entry name" value="FAD/NAD(P)-binding domain"/>
    <property type="match status" value="1"/>
</dbReference>
<evidence type="ECO:0000256" key="2">
    <source>
        <dbReference type="ARBA" id="ARBA00007653"/>
    </source>
</evidence>
<protein>
    <recommendedName>
        <fullName evidence="6">tRNA uridine 5-carboxymethylaminomethyl modification enzyme C-terminal subdomain domain-containing protein</fullName>
    </recommendedName>
</protein>
<accession>A0A8T3DN24</accession>
<dbReference type="InterPro" id="IPR036188">
    <property type="entry name" value="FAD/NAD-bd_sf"/>
</dbReference>
<dbReference type="NCBIfam" id="TIGR00136">
    <property type="entry name" value="mnmG_gidA"/>
    <property type="match status" value="1"/>
</dbReference>
<evidence type="ECO:0000256" key="5">
    <source>
        <dbReference type="ARBA" id="ARBA00022827"/>
    </source>
</evidence>
<reference evidence="7" key="1">
    <citation type="submission" date="2021-01" db="EMBL/GenBank/DDBJ databases">
        <authorList>
            <person name="Zahm M."/>
            <person name="Roques C."/>
            <person name="Cabau C."/>
            <person name="Klopp C."/>
            <person name="Donnadieu C."/>
            <person name="Jouanno E."/>
            <person name="Lampietro C."/>
            <person name="Louis A."/>
            <person name="Herpin A."/>
            <person name="Echchiki A."/>
            <person name="Berthelot C."/>
            <person name="Parey E."/>
            <person name="Roest-Crollius H."/>
            <person name="Braasch I."/>
            <person name="Postlethwait J."/>
            <person name="Bobe J."/>
            <person name="Montfort J."/>
            <person name="Bouchez O."/>
            <person name="Begum T."/>
            <person name="Mejri S."/>
            <person name="Adams A."/>
            <person name="Chen W.-J."/>
            <person name="Guiguen Y."/>
        </authorList>
    </citation>
    <scope>NUCLEOTIDE SEQUENCE</scope>
    <source>
        <tissue evidence="7">Blood</tissue>
    </source>
</reference>
<dbReference type="FunFam" id="1.10.150.570:FF:000001">
    <property type="entry name" value="tRNA uridine 5-carboxymethylaminomethyl modification enzyme MnmG"/>
    <property type="match status" value="1"/>
</dbReference>
<name>A0A8T3DN24_9TELE</name>
<dbReference type="Proteomes" id="UP000829720">
    <property type="component" value="Unassembled WGS sequence"/>
</dbReference>
<dbReference type="GO" id="GO:0005739">
    <property type="term" value="C:mitochondrion"/>
    <property type="evidence" value="ECO:0007669"/>
    <property type="project" value="GOC"/>
</dbReference>
<dbReference type="EMBL" id="JAERUA010000008">
    <property type="protein sequence ID" value="KAI1896358.1"/>
    <property type="molecule type" value="Genomic_DNA"/>
</dbReference>
<dbReference type="InterPro" id="IPR004416">
    <property type="entry name" value="MnmG"/>
</dbReference>
<dbReference type="Pfam" id="PF01134">
    <property type="entry name" value="GIDA"/>
    <property type="match status" value="1"/>
</dbReference>
<comment type="caution">
    <text evidence="7">The sequence shown here is derived from an EMBL/GenBank/DDBJ whole genome shotgun (WGS) entry which is preliminary data.</text>
</comment>
<comment type="similarity">
    <text evidence="2">Belongs to the MnmG family.</text>
</comment>
<evidence type="ECO:0000256" key="4">
    <source>
        <dbReference type="ARBA" id="ARBA00022694"/>
    </source>
</evidence>
<keyword evidence="4" id="KW-0819">tRNA processing</keyword>
<dbReference type="PANTHER" id="PTHR11806:SF0">
    <property type="entry name" value="PROTEIN MTO1 HOMOLOG, MITOCHONDRIAL"/>
    <property type="match status" value="1"/>
</dbReference>
<keyword evidence="5" id="KW-0274">FAD</keyword>
<evidence type="ECO:0000313" key="7">
    <source>
        <dbReference type="EMBL" id="KAI1896358.1"/>
    </source>
</evidence>
<dbReference type="Gene3D" id="1.10.150.570">
    <property type="entry name" value="GidA associated domain, C-terminal subdomain"/>
    <property type="match status" value="1"/>
</dbReference>
<sequence>MLPEVYHGELRRDKGKISLMLLRQLLLKPSIIQPPTSRTVCGLPHKKYDVIVVGGGHAGTEAATAATRVGAQTLLITQKIQTIGALSCNPSLGGVGKGHLVREVDALDGICGRAGDWAGVHFSILNRSKGPAVWGLRAQLDRDRYRQFIQRELLNTPSLTVLEGAVEDLLVSDPNPDQPGQHRVTGVRIVDGSQPIYSSSVVLTTGTFLSGSLFMGQTTSPGGRIGDPPSCAGLSHTLREKIGLKTGRLRTGTPPRIFKNTVDFSLTAIHAPDKEPTPFSYLNKNVWCKPEEQLPCYLIRTTPGVERVVMESLHLNSHIQQDTKGPRYCPSIESRVLRFPGRSHQVWLEPEGMTSELLYPQGLSMTLPPDQQLRLLREIPALQRVEIQTPGYGVQYDFVCPTQLSPSLQVNRVQGLFLAGQINGTTGYEEAAAQGLWAGVNAGRTAVSLPALALSRTQSYIGVLIDDLVGLGVTEPYRMFTSRAEFRAALRPDNADLRLSVRGFEEIGCVSATRYKEAVRVRDNLTDALSALQSISMSAPKWKERLKDVNISESKSSLLSALEVLQYKGVTFEMLTSALPEPISAYLDLSQRLKIEAVYRPHCEMQQREMERIREEESLSLPQDVDYFSLPISLSQEVREVLDRVRPQTLGAATRLPGITPAAIVHLLQYVHRTRRRKGTERRANN</sequence>
<evidence type="ECO:0000313" key="8">
    <source>
        <dbReference type="Proteomes" id="UP000829720"/>
    </source>
</evidence>
<comment type="cofactor">
    <cofactor evidence="1">
        <name>FAD</name>
        <dbReference type="ChEBI" id="CHEBI:57692"/>
    </cofactor>
</comment>
<keyword evidence="8" id="KW-1185">Reference proteome</keyword>
<dbReference type="InterPro" id="IPR026904">
    <property type="entry name" value="MnmG_C"/>
</dbReference>
<dbReference type="GO" id="GO:0050660">
    <property type="term" value="F:flavin adenine dinucleotide binding"/>
    <property type="evidence" value="ECO:0007669"/>
    <property type="project" value="InterPro"/>
</dbReference>
<evidence type="ECO:0000256" key="3">
    <source>
        <dbReference type="ARBA" id="ARBA00022630"/>
    </source>
</evidence>
<dbReference type="FunFam" id="3.50.50.60:FF:000145">
    <property type="entry name" value="tRNA uridine 5-carboxymethylaminomethyl modification enzyme"/>
    <property type="match status" value="1"/>
</dbReference>
<gene>
    <name evidence="7" type="ORF">AGOR_G00093970</name>
</gene>